<protein>
    <recommendedName>
        <fullName evidence="1">N-acetyltransferase domain-containing protein</fullName>
    </recommendedName>
</protein>
<dbReference type="PANTHER" id="PTHR43415">
    <property type="entry name" value="SPERMIDINE N(1)-ACETYLTRANSFERASE"/>
    <property type="match status" value="1"/>
</dbReference>
<proteinExistence type="predicted"/>
<dbReference type="GO" id="GO:0016747">
    <property type="term" value="F:acyltransferase activity, transferring groups other than amino-acyl groups"/>
    <property type="evidence" value="ECO:0007669"/>
    <property type="project" value="InterPro"/>
</dbReference>
<dbReference type="AlphaFoldDB" id="A0A6A6D6Z0"/>
<organism evidence="2 3">
    <name type="scientific">Zasmidium cellare ATCC 36951</name>
    <dbReference type="NCBI Taxonomy" id="1080233"/>
    <lineage>
        <taxon>Eukaryota</taxon>
        <taxon>Fungi</taxon>
        <taxon>Dikarya</taxon>
        <taxon>Ascomycota</taxon>
        <taxon>Pezizomycotina</taxon>
        <taxon>Dothideomycetes</taxon>
        <taxon>Dothideomycetidae</taxon>
        <taxon>Mycosphaerellales</taxon>
        <taxon>Mycosphaerellaceae</taxon>
        <taxon>Zasmidium</taxon>
    </lineage>
</organism>
<dbReference type="PANTHER" id="PTHR43415:SF3">
    <property type="entry name" value="GNAT-FAMILY ACETYLTRANSFERASE"/>
    <property type="match status" value="1"/>
</dbReference>
<dbReference type="RefSeq" id="XP_033674959.1">
    <property type="nucleotide sequence ID" value="XM_033811093.1"/>
</dbReference>
<dbReference type="CDD" id="cd04301">
    <property type="entry name" value="NAT_SF"/>
    <property type="match status" value="1"/>
</dbReference>
<dbReference type="OrthoDB" id="64477at2759"/>
<evidence type="ECO:0000313" key="2">
    <source>
        <dbReference type="EMBL" id="KAF2174070.1"/>
    </source>
</evidence>
<dbReference type="Gene3D" id="3.40.630.30">
    <property type="match status" value="1"/>
</dbReference>
<accession>A0A6A6D6Z0</accession>
<dbReference type="Proteomes" id="UP000799537">
    <property type="component" value="Unassembled WGS sequence"/>
</dbReference>
<dbReference type="PROSITE" id="PS51186">
    <property type="entry name" value="GNAT"/>
    <property type="match status" value="1"/>
</dbReference>
<dbReference type="Pfam" id="PF13302">
    <property type="entry name" value="Acetyltransf_3"/>
    <property type="match status" value="1"/>
</dbReference>
<gene>
    <name evidence="2" type="ORF">M409DRAFT_48954</name>
</gene>
<dbReference type="InterPro" id="IPR016181">
    <property type="entry name" value="Acyl_CoA_acyltransferase"/>
</dbReference>
<evidence type="ECO:0000259" key="1">
    <source>
        <dbReference type="PROSITE" id="PS51186"/>
    </source>
</evidence>
<dbReference type="GeneID" id="54564365"/>
<dbReference type="SUPFAM" id="SSF55729">
    <property type="entry name" value="Acyl-CoA N-acyltransferases (Nat)"/>
    <property type="match status" value="1"/>
</dbReference>
<keyword evidence="3" id="KW-1185">Reference proteome</keyword>
<sequence>MSSEFAPWNSAHLSYRAVEQDDETGVLYQLGRDAEAFNNAVPFMPTPQGSNAAKSYKTYLESCLLGVIICVTPSTPAKIESYQPSHPDPGEAVGVLTLTGPGQGREHHGRADIAISILAPHRGKGYGSEAIQWALCWGFSFARLHRIGIGAIEFNKSAKKLYLKLGFAEESVKRDFAWKYGRWWSFWEASMLEDEWRGKYGSTISYASYMPIE</sequence>
<evidence type="ECO:0000313" key="3">
    <source>
        <dbReference type="Proteomes" id="UP000799537"/>
    </source>
</evidence>
<dbReference type="EMBL" id="ML993579">
    <property type="protein sequence ID" value="KAF2174070.1"/>
    <property type="molecule type" value="Genomic_DNA"/>
</dbReference>
<name>A0A6A6D6Z0_ZASCE</name>
<dbReference type="InterPro" id="IPR000182">
    <property type="entry name" value="GNAT_dom"/>
</dbReference>
<reference evidence="2" key="1">
    <citation type="journal article" date="2020" name="Stud. Mycol.">
        <title>101 Dothideomycetes genomes: a test case for predicting lifestyles and emergence of pathogens.</title>
        <authorList>
            <person name="Haridas S."/>
            <person name="Albert R."/>
            <person name="Binder M."/>
            <person name="Bloem J."/>
            <person name="Labutti K."/>
            <person name="Salamov A."/>
            <person name="Andreopoulos B."/>
            <person name="Baker S."/>
            <person name="Barry K."/>
            <person name="Bills G."/>
            <person name="Bluhm B."/>
            <person name="Cannon C."/>
            <person name="Castanera R."/>
            <person name="Culley D."/>
            <person name="Daum C."/>
            <person name="Ezra D."/>
            <person name="Gonzalez J."/>
            <person name="Henrissat B."/>
            <person name="Kuo A."/>
            <person name="Liang C."/>
            <person name="Lipzen A."/>
            <person name="Lutzoni F."/>
            <person name="Magnuson J."/>
            <person name="Mondo S."/>
            <person name="Nolan M."/>
            <person name="Ohm R."/>
            <person name="Pangilinan J."/>
            <person name="Park H.-J."/>
            <person name="Ramirez L."/>
            <person name="Alfaro M."/>
            <person name="Sun H."/>
            <person name="Tritt A."/>
            <person name="Yoshinaga Y."/>
            <person name="Zwiers L.-H."/>
            <person name="Turgeon B."/>
            <person name="Goodwin S."/>
            <person name="Spatafora J."/>
            <person name="Crous P."/>
            <person name="Grigoriev I."/>
        </authorList>
    </citation>
    <scope>NUCLEOTIDE SEQUENCE</scope>
    <source>
        <strain evidence="2">ATCC 36951</strain>
    </source>
</reference>
<feature type="domain" description="N-acetyltransferase" evidence="1">
    <location>
        <begin position="88"/>
        <end position="193"/>
    </location>
</feature>